<dbReference type="Proteomes" id="UP000065261">
    <property type="component" value="Chromosome II"/>
</dbReference>
<name>A0A0U2XBQ1_9GAMM</name>
<evidence type="ECO:0000313" key="2">
    <source>
        <dbReference type="Proteomes" id="UP000065261"/>
    </source>
</evidence>
<protein>
    <submittedName>
        <fullName evidence="1">Uncharacterized protein</fullName>
    </submittedName>
</protein>
<sequence length="40" mass="4884">MFDYFYKQRLKANMKAVYSDWFNALLSLIHSDSKHIIKLF</sequence>
<dbReference type="AlphaFoldDB" id="A0A0U2XBQ1"/>
<dbReference type="KEGG" id="ptn:PTRA_b0182"/>
<reference evidence="1 2" key="1">
    <citation type="submission" date="2015-03" db="EMBL/GenBank/DDBJ databases">
        <authorList>
            <person name="Murphy D."/>
        </authorList>
    </citation>
    <scope>NUCLEOTIDE SEQUENCE [LARGE SCALE GENOMIC DNA]</scope>
    <source>
        <strain evidence="1 2">KMM 520</strain>
    </source>
</reference>
<accession>A0A0U2XBQ1</accession>
<organism evidence="1">
    <name type="scientific">Pseudoalteromonas translucida KMM 520</name>
    <dbReference type="NCBI Taxonomy" id="1315283"/>
    <lineage>
        <taxon>Bacteria</taxon>
        <taxon>Pseudomonadati</taxon>
        <taxon>Pseudomonadota</taxon>
        <taxon>Gammaproteobacteria</taxon>
        <taxon>Alteromonadales</taxon>
        <taxon>Pseudoalteromonadaceae</taxon>
        <taxon>Pseudoalteromonas</taxon>
    </lineage>
</organism>
<dbReference type="EMBL" id="CP011035">
    <property type="protein sequence ID" value="ALS34702.1"/>
    <property type="molecule type" value="Genomic_DNA"/>
</dbReference>
<gene>
    <name evidence="1" type="ORF">PTRA_b0182</name>
</gene>
<proteinExistence type="predicted"/>
<evidence type="ECO:0000313" key="1">
    <source>
        <dbReference type="EMBL" id="ALS34702.1"/>
    </source>
</evidence>